<evidence type="ECO:0000313" key="2">
    <source>
        <dbReference type="EMBL" id="SMX24015.1"/>
    </source>
</evidence>
<dbReference type="OrthoDB" id="7938081at2"/>
<dbReference type="EMBL" id="FXXQ01000006">
    <property type="protein sequence ID" value="SMX24015.1"/>
    <property type="molecule type" value="Genomic_DNA"/>
</dbReference>
<sequence>MPDFLKSLRIFVLRVAIAGVGLGVLAGASNAAPDWGIMEMRSDLKSLTDRLNESGLERGESVRVLTRGLDWPGPRKPERALARFFEPAEDAELGWSDIRYSLAALNQAYGAKDSFDILQANRRGENLSLTVNSGVATIAQLRARLTHRHLGLDFGTQDEVLRTPIIVQPGATLRLGPGDVLKLSRRDGAFILNFGRLEIFGSNVSATEDVSPFNEEFVPFIASVGTGTVQVSGAVFSGLGFGKTAKFSGFSMISHPTMRPNARSVIENSRFEGLVTLAIVGQMHVELRDNRLFDMRRNPLLISRSPDALVAGNLFAGPSPTNAIRVSNGSDGVRIVDNIILEGSRAGMLISSGSDRVSVRGNLIWKRNGGGVKLQDVECGRVVENIILDDRQKGVEVRSSMHTLVSGNRIVGNKGAGVMVAAQMPTNVTYVTDNLLRENGAGLYTASGAGLALRGNDMSNQLPRLLDGDITQQFRAIVTDLRGEVPIVLDGGGVSAMVRTSPSECDP</sequence>
<keyword evidence="2" id="KW-0413">Isomerase</keyword>
<dbReference type="SMART" id="SM00710">
    <property type="entry name" value="PbH1"/>
    <property type="match status" value="5"/>
</dbReference>
<dbReference type="AlphaFoldDB" id="A0A238J1G5"/>
<dbReference type="SUPFAM" id="SSF51126">
    <property type="entry name" value="Pectin lyase-like"/>
    <property type="match status" value="1"/>
</dbReference>
<keyword evidence="3" id="KW-1185">Reference proteome</keyword>
<proteinExistence type="predicted"/>
<dbReference type="InterPro" id="IPR039448">
    <property type="entry name" value="Beta_helix"/>
</dbReference>
<feature type="domain" description="Right handed beta helix" evidence="1">
    <location>
        <begin position="279"/>
        <end position="424"/>
    </location>
</feature>
<name>A0A238J1G5_9RHOB</name>
<reference evidence="2 3" key="1">
    <citation type="submission" date="2017-05" db="EMBL/GenBank/DDBJ databases">
        <authorList>
            <person name="Song R."/>
            <person name="Chenine A.L."/>
            <person name="Ruprecht R.M."/>
        </authorList>
    </citation>
    <scope>NUCLEOTIDE SEQUENCE [LARGE SCALE GENOMIC DNA]</scope>
    <source>
        <strain evidence="2 3">CECT 8489</strain>
    </source>
</reference>
<gene>
    <name evidence="2" type="primary">algG</name>
    <name evidence="2" type="ORF">BOA8489_02129</name>
</gene>
<dbReference type="Gene3D" id="2.160.20.10">
    <property type="entry name" value="Single-stranded right-handed beta-helix, Pectin lyase-like"/>
    <property type="match status" value="1"/>
</dbReference>
<dbReference type="InterPro" id="IPR006626">
    <property type="entry name" value="PbH1"/>
</dbReference>
<accession>A0A238J1G5</accession>
<evidence type="ECO:0000313" key="3">
    <source>
        <dbReference type="Proteomes" id="UP000201838"/>
    </source>
</evidence>
<dbReference type="GO" id="GO:0016853">
    <property type="term" value="F:isomerase activity"/>
    <property type="evidence" value="ECO:0007669"/>
    <property type="project" value="UniProtKB-KW"/>
</dbReference>
<dbReference type="InterPro" id="IPR011050">
    <property type="entry name" value="Pectin_lyase_fold/virulence"/>
</dbReference>
<dbReference type="RefSeq" id="WP_093973969.1">
    <property type="nucleotide sequence ID" value="NZ_FXXQ01000006.1"/>
</dbReference>
<organism evidence="2 3">
    <name type="scientific">Boseongicola aestuarii</name>
    <dbReference type="NCBI Taxonomy" id="1470561"/>
    <lineage>
        <taxon>Bacteria</taxon>
        <taxon>Pseudomonadati</taxon>
        <taxon>Pseudomonadota</taxon>
        <taxon>Alphaproteobacteria</taxon>
        <taxon>Rhodobacterales</taxon>
        <taxon>Paracoccaceae</taxon>
        <taxon>Boseongicola</taxon>
    </lineage>
</organism>
<dbReference type="Pfam" id="PF13229">
    <property type="entry name" value="Beta_helix"/>
    <property type="match status" value="1"/>
</dbReference>
<dbReference type="Proteomes" id="UP000201838">
    <property type="component" value="Unassembled WGS sequence"/>
</dbReference>
<dbReference type="InterPro" id="IPR012334">
    <property type="entry name" value="Pectin_lyas_fold"/>
</dbReference>
<protein>
    <submittedName>
        <fullName evidence="2">Poly(Beta-D-mannuronate) C5 epimerase</fullName>
        <ecNumber evidence="2">5.1.3.-</ecNumber>
    </submittedName>
</protein>
<dbReference type="EC" id="5.1.3.-" evidence="2"/>
<evidence type="ECO:0000259" key="1">
    <source>
        <dbReference type="Pfam" id="PF13229"/>
    </source>
</evidence>